<dbReference type="Proteomes" id="UP000712281">
    <property type="component" value="Unassembled WGS sequence"/>
</dbReference>
<dbReference type="CDD" id="cd00171">
    <property type="entry name" value="Sec7"/>
    <property type="match status" value="1"/>
</dbReference>
<dbReference type="GO" id="GO:0032012">
    <property type="term" value="P:regulation of ARF protein signal transduction"/>
    <property type="evidence" value="ECO:0007669"/>
    <property type="project" value="InterPro"/>
</dbReference>
<comment type="caution">
    <text evidence="5">The sequence shown here is derived from an EMBL/GenBank/DDBJ whole genome shotgun (WGS) entry which is preliminary data.</text>
</comment>
<dbReference type="InterPro" id="IPR023394">
    <property type="entry name" value="Sec7_C_sf"/>
</dbReference>
<dbReference type="GO" id="GO:0016020">
    <property type="term" value="C:membrane"/>
    <property type="evidence" value="ECO:0007669"/>
    <property type="project" value="UniProtKB-SubCell"/>
</dbReference>
<dbReference type="AlphaFoldDB" id="A0A8S9FQM8"/>
<dbReference type="Gene3D" id="1.10.1000.11">
    <property type="entry name" value="Arf Nucleotide-binding Site Opener,domain 2"/>
    <property type="match status" value="1"/>
</dbReference>
<dbReference type="SMART" id="SM00222">
    <property type="entry name" value="Sec7"/>
    <property type="match status" value="1"/>
</dbReference>
<gene>
    <name evidence="5" type="ORF">F2Q68_00022344</name>
</gene>
<dbReference type="Pfam" id="PF01369">
    <property type="entry name" value="Sec7"/>
    <property type="match status" value="1"/>
</dbReference>
<evidence type="ECO:0000313" key="5">
    <source>
        <dbReference type="EMBL" id="KAF2536215.1"/>
    </source>
</evidence>
<dbReference type="Pfam" id="PF12783">
    <property type="entry name" value="Sec7-like_HUS"/>
    <property type="match status" value="1"/>
</dbReference>
<accession>A0A8S9FQM8</accession>
<dbReference type="InterPro" id="IPR000904">
    <property type="entry name" value="Sec7_dom"/>
</dbReference>
<dbReference type="GO" id="GO:0005829">
    <property type="term" value="C:cytosol"/>
    <property type="evidence" value="ECO:0007669"/>
    <property type="project" value="UniProtKB-SubCell"/>
</dbReference>
<dbReference type="SUPFAM" id="SSF48425">
    <property type="entry name" value="Sec7 domain"/>
    <property type="match status" value="1"/>
</dbReference>
<comment type="subcellular location">
    <subcellularLocation>
        <location evidence="2">Cytoplasm</location>
        <location evidence="2">Cytosol</location>
    </subcellularLocation>
    <subcellularLocation>
        <location evidence="1">Membrane</location>
        <topology evidence="1">Peripheral membrane protein</topology>
        <orientation evidence="1">Cytoplasmic side</orientation>
    </subcellularLocation>
</comment>
<name>A0A8S9FQM8_BRACR</name>
<dbReference type="InterPro" id="IPR032691">
    <property type="entry name" value="Mon2/Sec7/BIG1-like_HUS"/>
</dbReference>
<keyword evidence="3" id="KW-0344">Guanine-nucleotide releasing factor</keyword>
<feature type="domain" description="SEC7" evidence="4">
    <location>
        <begin position="348"/>
        <end position="538"/>
    </location>
</feature>
<protein>
    <recommendedName>
        <fullName evidence="4">SEC7 domain-containing protein</fullName>
    </recommendedName>
</protein>
<dbReference type="EMBL" id="QGKW02002228">
    <property type="protein sequence ID" value="KAF2536215.1"/>
    <property type="molecule type" value="Genomic_DNA"/>
</dbReference>
<evidence type="ECO:0000313" key="6">
    <source>
        <dbReference type="Proteomes" id="UP000712281"/>
    </source>
</evidence>
<dbReference type="PANTHER" id="PTHR10663">
    <property type="entry name" value="GUANYL-NUCLEOTIDE EXCHANGE FACTOR"/>
    <property type="match status" value="1"/>
</dbReference>
<dbReference type="GO" id="GO:0005085">
    <property type="term" value="F:guanyl-nucleotide exchange factor activity"/>
    <property type="evidence" value="ECO:0007669"/>
    <property type="project" value="UniProtKB-KW"/>
</dbReference>
<evidence type="ECO:0000256" key="2">
    <source>
        <dbReference type="ARBA" id="ARBA00004514"/>
    </source>
</evidence>
<evidence type="ECO:0000259" key="4">
    <source>
        <dbReference type="PROSITE" id="PS50190"/>
    </source>
</evidence>
<proteinExistence type="predicted"/>
<dbReference type="FunFam" id="1.10.1000.11:FF:000002">
    <property type="entry name" value="Cytohesin 1"/>
    <property type="match status" value="1"/>
</dbReference>
<sequence>MERAVVKAKRKELGISCMLNTEVGAVLAVIRRPISESYLSPQETDHCDSSVQQSLKSLRALIFNPQQEWRTIDPSVYLSPFLEVIQSDEIPASATAVALSSILKILKIEIFDEKSPGAKDAMNSIVSGITSCRLEKTDSISEDAVMMRILQVLTGVMKHPASLLRMVQDDLFHHLIHYGASSSPLVLSMISSCILNIYHFLRKFVRLQLEAFFSFVLLKVTAFTGFLQLQEVALEGLINFCRQPAFIVEAYVNYDCDPICRNVFEETGKVLCRHTFPTSGPLTSMQIQAFEGLVILIHNIADNMDREEDEGGEEEDSNSIKPSPVEINEYIPFWIEKPKEDFETWVEHIRVRKAQKRKLAIAANHFNRDEKKGLEYLKYNHLVSDPPDPMALASFFRFTPGLDKTMIGDYLGDPDELHLSVLKSFTHTFEFTGMNLDTALRTFLESFRLPGESQKIERMIEAFSERFYNQQSSEIFASKDTVHILCYSLIMLNTDQHNPQVKKKMTEDEFIRNNRAINAGKDLPREYLSELFQSISTNAFALSTHSGPVEMNPNRWIELMNRTRTTQPLSMCQFDRRIGRDIAEREMRSMEGTLKIAMKMLKNVFLHYLEQIVGSAEFRTFWLGLLRRMDTCMKADLGEYGDNKLQEVVPELLTIMIGTMKEKEILVQKEDDDLWEITYIQIQWIAPSLKDELFPDEDM</sequence>
<dbReference type="PANTHER" id="PTHR10663:SF322">
    <property type="entry name" value="ARF GUANINE-NUCLEOTIDE EXCHANGE FACTOR GNL2"/>
    <property type="match status" value="1"/>
</dbReference>
<dbReference type="InterPro" id="IPR035999">
    <property type="entry name" value="Sec7_dom_sf"/>
</dbReference>
<dbReference type="Gene3D" id="1.10.220.20">
    <property type="match status" value="1"/>
</dbReference>
<evidence type="ECO:0000256" key="3">
    <source>
        <dbReference type="ARBA" id="ARBA00022658"/>
    </source>
</evidence>
<organism evidence="5 6">
    <name type="scientific">Brassica cretica</name>
    <name type="common">Mustard</name>
    <dbReference type="NCBI Taxonomy" id="69181"/>
    <lineage>
        <taxon>Eukaryota</taxon>
        <taxon>Viridiplantae</taxon>
        <taxon>Streptophyta</taxon>
        <taxon>Embryophyta</taxon>
        <taxon>Tracheophyta</taxon>
        <taxon>Spermatophyta</taxon>
        <taxon>Magnoliopsida</taxon>
        <taxon>eudicotyledons</taxon>
        <taxon>Gunneridae</taxon>
        <taxon>Pentapetalae</taxon>
        <taxon>rosids</taxon>
        <taxon>malvids</taxon>
        <taxon>Brassicales</taxon>
        <taxon>Brassicaceae</taxon>
        <taxon>Brassiceae</taxon>
        <taxon>Brassica</taxon>
    </lineage>
</organism>
<dbReference type="PROSITE" id="PS50190">
    <property type="entry name" value="SEC7"/>
    <property type="match status" value="1"/>
</dbReference>
<reference evidence="5" key="1">
    <citation type="submission" date="2019-12" db="EMBL/GenBank/DDBJ databases">
        <title>Genome sequencing and annotation of Brassica cretica.</title>
        <authorList>
            <person name="Studholme D.J."/>
            <person name="Sarris P.F."/>
        </authorList>
    </citation>
    <scope>NUCLEOTIDE SEQUENCE</scope>
    <source>
        <strain evidence="5">PFS-001/15</strain>
        <tissue evidence="5">Leaf</tissue>
    </source>
</reference>
<evidence type="ECO:0000256" key="1">
    <source>
        <dbReference type="ARBA" id="ARBA00004287"/>
    </source>
</evidence>